<dbReference type="RefSeq" id="WP_110467959.1">
    <property type="nucleotide sequence ID" value="NZ_QJSP01000002.1"/>
</dbReference>
<dbReference type="InterPro" id="IPR041490">
    <property type="entry name" value="KstR2_TetR_C"/>
</dbReference>
<feature type="domain" description="HTH cro/C1-type" evidence="3">
    <location>
        <begin position="13"/>
        <end position="67"/>
    </location>
</feature>
<dbReference type="PANTHER" id="PTHR30055">
    <property type="entry name" value="HTH-TYPE TRANSCRIPTIONAL REGULATOR RUTR"/>
    <property type="match status" value="1"/>
</dbReference>
<feature type="DNA-binding region" description="H-T-H motif" evidence="2">
    <location>
        <begin position="117"/>
        <end position="136"/>
    </location>
</feature>
<dbReference type="Pfam" id="PF00440">
    <property type="entry name" value="TetR_N"/>
    <property type="match status" value="1"/>
</dbReference>
<dbReference type="GO" id="GO:0000976">
    <property type="term" value="F:transcription cis-regulatory region binding"/>
    <property type="evidence" value="ECO:0007669"/>
    <property type="project" value="TreeGrafter"/>
</dbReference>
<feature type="domain" description="HTH tetR-type" evidence="4">
    <location>
        <begin position="94"/>
        <end position="154"/>
    </location>
</feature>
<dbReference type="InterPro" id="IPR001647">
    <property type="entry name" value="HTH_TetR"/>
</dbReference>
<dbReference type="Gene3D" id="1.10.260.40">
    <property type="entry name" value="lambda repressor-like DNA-binding domains"/>
    <property type="match status" value="1"/>
</dbReference>
<dbReference type="CDD" id="cd00093">
    <property type="entry name" value="HTH_XRE"/>
    <property type="match status" value="1"/>
</dbReference>
<dbReference type="Gene3D" id="1.10.357.10">
    <property type="entry name" value="Tetracycline Repressor, domain 2"/>
    <property type="match status" value="1"/>
</dbReference>
<evidence type="ECO:0000256" key="1">
    <source>
        <dbReference type="ARBA" id="ARBA00023125"/>
    </source>
</evidence>
<name>A0A318RU92_WILLI</name>
<comment type="caution">
    <text evidence="5">The sequence shown here is derived from an EMBL/GenBank/DDBJ whole genome shotgun (WGS) entry which is preliminary data.</text>
</comment>
<dbReference type="Pfam" id="PF01381">
    <property type="entry name" value="HTH_3"/>
    <property type="match status" value="1"/>
</dbReference>
<reference evidence="5 6" key="1">
    <citation type="submission" date="2018-06" db="EMBL/GenBank/DDBJ databases">
        <title>Genomic Encyclopedia of Type Strains, Phase IV (KMG-IV): sequencing the most valuable type-strain genomes for metagenomic binning, comparative biology and taxonomic classification.</title>
        <authorList>
            <person name="Goeker M."/>
        </authorList>
    </citation>
    <scope>NUCLEOTIDE SEQUENCE [LARGE SCALE GENOMIC DNA]</scope>
    <source>
        <strain evidence="5 6">DSM 45521</strain>
    </source>
</reference>
<keyword evidence="6" id="KW-1185">Reference proteome</keyword>
<evidence type="ECO:0000313" key="6">
    <source>
        <dbReference type="Proteomes" id="UP000247591"/>
    </source>
</evidence>
<dbReference type="Pfam" id="PF17932">
    <property type="entry name" value="TetR_C_24"/>
    <property type="match status" value="1"/>
</dbReference>
<protein>
    <submittedName>
        <fullName evidence="5">TetR family transcriptional regulator</fullName>
    </submittedName>
</protein>
<organism evidence="5 6">
    <name type="scientific">Williamsia limnetica</name>
    <dbReference type="NCBI Taxonomy" id="882452"/>
    <lineage>
        <taxon>Bacteria</taxon>
        <taxon>Bacillati</taxon>
        <taxon>Actinomycetota</taxon>
        <taxon>Actinomycetes</taxon>
        <taxon>Mycobacteriales</taxon>
        <taxon>Nocardiaceae</taxon>
        <taxon>Williamsia</taxon>
    </lineage>
</organism>
<gene>
    <name evidence="5" type="ORF">DFR67_10248</name>
</gene>
<proteinExistence type="predicted"/>
<evidence type="ECO:0000259" key="4">
    <source>
        <dbReference type="PROSITE" id="PS50977"/>
    </source>
</evidence>
<dbReference type="PANTHER" id="PTHR30055:SF237">
    <property type="entry name" value="TRANSCRIPTIONAL REPRESSOR MCE3R"/>
    <property type="match status" value="1"/>
</dbReference>
<dbReference type="EMBL" id="QJSP01000002">
    <property type="protein sequence ID" value="PYE19910.1"/>
    <property type="molecule type" value="Genomic_DNA"/>
</dbReference>
<sequence length="292" mass="31901">MGAPSDQEVGRRIRTHRERRQVSLREMARRLDVSPATLSALENGRTAVSVSRMFAVSEILDISVAELFDEDGLVGTIDLPMSTATVAGWREYGPTPNDPILDAALVCIMAKGYHGCSVRDIAEAANLSVPALYHHHASKQAMLYSLMDATMTDLIGRMTAARNDGGDCAAQRFALMVECLVLYHTYRRELSFVCGSEMRSLEPVSRASIAAKRTAVQRLVDIEVLDAVDAGEFGTTQPKESSRAVVTMCMSVANWFRPDGPARPADIARSYTQFSLDIVRGTMSTDPRKGAL</sequence>
<dbReference type="SUPFAM" id="SSF46689">
    <property type="entry name" value="Homeodomain-like"/>
    <property type="match status" value="1"/>
</dbReference>
<dbReference type="InterPro" id="IPR010982">
    <property type="entry name" value="Lambda_DNA-bd_dom_sf"/>
</dbReference>
<dbReference type="Proteomes" id="UP000247591">
    <property type="component" value="Unassembled WGS sequence"/>
</dbReference>
<dbReference type="InterPro" id="IPR036271">
    <property type="entry name" value="Tet_transcr_reg_TetR-rel_C_sf"/>
</dbReference>
<dbReference type="PROSITE" id="PS50977">
    <property type="entry name" value="HTH_TETR_2"/>
    <property type="match status" value="1"/>
</dbReference>
<dbReference type="OrthoDB" id="1669699at2"/>
<evidence type="ECO:0000313" key="5">
    <source>
        <dbReference type="EMBL" id="PYE19910.1"/>
    </source>
</evidence>
<evidence type="ECO:0000256" key="2">
    <source>
        <dbReference type="PROSITE-ProRule" id="PRU00335"/>
    </source>
</evidence>
<dbReference type="InterPro" id="IPR050109">
    <property type="entry name" value="HTH-type_TetR-like_transc_reg"/>
</dbReference>
<dbReference type="SMART" id="SM00530">
    <property type="entry name" value="HTH_XRE"/>
    <property type="match status" value="1"/>
</dbReference>
<dbReference type="PRINTS" id="PR00455">
    <property type="entry name" value="HTHTETR"/>
</dbReference>
<accession>A0A318RU92</accession>
<dbReference type="SUPFAM" id="SSF47413">
    <property type="entry name" value="lambda repressor-like DNA-binding domains"/>
    <property type="match status" value="1"/>
</dbReference>
<dbReference type="GO" id="GO:0003700">
    <property type="term" value="F:DNA-binding transcription factor activity"/>
    <property type="evidence" value="ECO:0007669"/>
    <property type="project" value="TreeGrafter"/>
</dbReference>
<evidence type="ECO:0000259" key="3">
    <source>
        <dbReference type="PROSITE" id="PS50943"/>
    </source>
</evidence>
<dbReference type="InterPro" id="IPR009057">
    <property type="entry name" value="Homeodomain-like_sf"/>
</dbReference>
<keyword evidence="1 2" id="KW-0238">DNA-binding</keyword>
<dbReference type="InterPro" id="IPR001387">
    <property type="entry name" value="Cro/C1-type_HTH"/>
</dbReference>
<dbReference type="PROSITE" id="PS50943">
    <property type="entry name" value="HTH_CROC1"/>
    <property type="match status" value="1"/>
</dbReference>
<dbReference type="AlphaFoldDB" id="A0A318RU92"/>
<dbReference type="SUPFAM" id="SSF48498">
    <property type="entry name" value="Tetracyclin repressor-like, C-terminal domain"/>
    <property type="match status" value="1"/>
</dbReference>